<dbReference type="CDD" id="cd01040">
    <property type="entry name" value="Mb-like"/>
    <property type="match status" value="1"/>
</dbReference>
<dbReference type="SUPFAM" id="SSF46458">
    <property type="entry name" value="Globin-like"/>
    <property type="match status" value="1"/>
</dbReference>
<feature type="domain" description="Globin" evidence="2">
    <location>
        <begin position="149"/>
        <end position="273"/>
    </location>
</feature>
<dbReference type="GO" id="GO:0071500">
    <property type="term" value="P:cellular response to nitrosative stress"/>
    <property type="evidence" value="ECO:0007669"/>
    <property type="project" value="TreeGrafter"/>
</dbReference>
<proteinExistence type="predicted"/>
<dbReference type="Proteomes" id="UP000095038">
    <property type="component" value="Unassembled WGS sequence"/>
</dbReference>
<gene>
    <name evidence="3" type="ORF">ASCRUDRAFT_75804</name>
</gene>
<keyword evidence="4" id="KW-1185">Reference proteome</keyword>
<dbReference type="RefSeq" id="XP_020047377.1">
    <property type="nucleotide sequence ID" value="XM_020193223.1"/>
</dbReference>
<dbReference type="InterPro" id="IPR012292">
    <property type="entry name" value="Globin/Proto"/>
</dbReference>
<organism evidence="3 4">
    <name type="scientific">Ascoidea rubescens DSM 1968</name>
    <dbReference type="NCBI Taxonomy" id="1344418"/>
    <lineage>
        <taxon>Eukaryota</taxon>
        <taxon>Fungi</taxon>
        <taxon>Dikarya</taxon>
        <taxon>Ascomycota</taxon>
        <taxon>Saccharomycotina</taxon>
        <taxon>Saccharomycetes</taxon>
        <taxon>Ascoideaceae</taxon>
        <taxon>Ascoidea</taxon>
    </lineage>
</organism>
<evidence type="ECO:0000313" key="4">
    <source>
        <dbReference type="Proteomes" id="UP000095038"/>
    </source>
</evidence>
<dbReference type="GO" id="GO:0020037">
    <property type="term" value="F:heme binding"/>
    <property type="evidence" value="ECO:0007669"/>
    <property type="project" value="InterPro"/>
</dbReference>
<dbReference type="InterPro" id="IPR009050">
    <property type="entry name" value="Globin-like_sf"/>
</dbReference>
<protein>
    <submittedName>
        <fullName evidence="3">Globin-like protein</fullName>
    </submittedName>
</protein>
<dbReference type="GO" id="GO:0071949">
    <property type="term" value="F:FAD binding"/>
    <property type="evidence" value="ECO:0007669"/>
    <property type="project" value="TreeGrafter"/>
</dbReference>
<dbReference type="EMBL" id="KV454480">
    <property type="protein sequence ID" value="ODV61070.1"/>
    <property type="molecule type" value="Genomic_DNA"/>
</dbReference>
<feature type="region of interest" description="Disordered" evidence="1">
    <location>
        <begin position="127"/>
        <end position="150"/>
    </location>
</feature>
<dbReference type="AlphaFoldDB" id="A0A1D2VHQ4"/>
<dbReference type="InParanoid" id="A0A1D2VHQ4"/>
<accession>A0A1D2VHQ4</accession>
<dbReference type="InterPro" id="IPR044399">
    <property type="entry name" value="Mb-like_M"/>
</dbReference>
<dbReference type="GO" id="GO:0019825">
    <property type="term" value="F:oxygen binding"/>
    <property type="evidence" value="ECO:0007669"/>
    <property type="project" value="InterPro"/>
</dbReference>
<evidence type="ECO:0000256" key="1">
    <source>
        <dbReference type="SAM" id="MobiDB-lite"/>
    </source>
</evidence>
<dbReference type="OrthoDB" id="436496at2759"/>
<evidence type="ECO:0000313" key="3">
    <source>
        <dbReference type="EMBL" id="ODV61070.1"/>
    </source>
</evidence>
<dbReference type="GeneID" id="30966859"/>
<dbReference type="PANTHER" id="PTHR43396">
    <property type="entry name" value="FLAVOHEMOPROTEIN"/>
    <property type="match status" value="1"/>
</dbReference>
<dbReference type="InterPro" id="IPR000971">
    <property type="entry name" value="Globin"/>
</dbReference>
<dbReference type="Pfam" id="PF00042">
    <property type="entry name" value="Globin"/>
    <property type="match status" value="1"/>
</dbReference>
<dbReference type="STRING" id="1344418.A0A1D2VHQ4"/>
<dbReference type="GO" id="GO:0046210">
    <property type="term" value="P:nitric oxide catabolic process"/>
    <property type="evidence" value="ECO:0007669"/>
    <property type="project" value="TreeGrafter"/>
</dbReference>
<reference evidence="4" key="1">
    <citation type="submission" date="2016-05" db="EMBL/GenBank/DDBJ databases">
        <title>Comparative genomics of biotechnologically important yeasts.</title>
        <authorList>
            <consortium name="DOE Joint Genome Institute"/>
            <person name="Riley R."/>
            <person name="Haridas S."/>
            <person name="Wolfe K.H."/>
            <person name="Lopes M.R."/>
            <person name="Hittinger C.T."/>
            <person name="Goker M."/>
            <person name="Salamov A."/>
            <person name="Wisecaver J."/>
            <person name="Long T.M."/>
            <person name="Aerts A.L."/>
            <person name="Barry K."/>
            <person name="Choi C."/>
            <person name="Clum A."/>
            <person name="Coughlan A.Y."/>
            <person name="Deshpande S."/>
            <person name="Douglass A.P."/>
            <person name="Hanson S.J."/>
            <person name="Klenk H.-P."/>
            <person name="Labutti K."/>
            <person name="Lapidus A."/>
            <person name="Lindquist E."/>
            <person name="Lipzen A."/>
            <person name="Meier-Kolthoff J.P."/>
            <person name="Ohm R.A."/>
            <person name="Otillar R.P."/>
            <person name="Pangilinan J."/>
            <person name="Peng Y."/>
            <person name="Rokas A."/>
            <person name="Rosa C.A."/>
            <person name="Scheuner C."/>
            <person name="Sibirny A.A."/>
            <person name="Slot J.C."/>
            <person name="Stielow J.B."/>
            <person name="Sun H."/>
            <person name="Kurtzman C.P."/>
            <person name="Blackwell M."/>
            <person name="Grigoriev I.V."/>
            <person name="Jeffries T.W."/>
        </authorList>
    </citation>
    <scope>NUCLEOTIDE SEQUENCE [LARGE SCALE GENOMIC DNA]</scope>
    <source>
        <strain evidence="4">DSM 1968</strain>
    </source>
</reference>
<evidence type="ECO:0000259" key="2">
    <source>
        <dbReference type="PROSITE" id="PS01033"/>
    </source>
</evidence>
<dbReference type="GO" id="GO:0008941">
    <property type="term" value="F:nitric oxide dioxygenase NAD(P)H activity"/>
    <property type="evidence" value="ECO:0007669"/>
    <property type="project" value="TreeGrafter"/>
</dbReference>
<sequence length="470" mass="53530">MLSSVDTNLFDQVSDLTAVMSISSSYNSYNNNNNNNYSTNSKHFTSIANMLEKQYSSSTETFISSSETNTVNDNSFNTFISQEKLVLRLTPHEINMIRNSWALVLSDNDSDISDDEDDNEDRLYQKIHRNQKSKSSVNPTNNDNNSNRSFGPKIKAMASSLFCLQFYQNLLSMDPELERIYPSIKHQAVAFSGVLGTAITTLENLSVLDDYLIQLGRRHARILCIEPSHFELMGEAFLKTLQDRFGVAFSVELEDVWARLYSYLANTMLQGGDDPVIKFDDNNNQIDLFSLKPYTTALSSQSQPLLNGNSIPHSISSPTSINSPFIYTINTNDFIEPSSSHIINFNEPITPTFANNIEFGLRRPTQDLYIPTNDHQEINILRENNNNINININAKENNLNKFATNFVHTFKSKKNSNNPINNENNENGNLNEQQIKEEYLQPNNNIKNIPRSMFNSFHKRSLLRKRLVLA</sequence>
<dbReference type="PROSITE" id="PS01033">
    <property type="entry name" value="GLOBIN"/>
    <property type="match status" value="1"/>
</dbReference>
<dbReference type="Gene3D" id="1.10.490.10">
    <property type="entry name" value="Globins"/>
    <property type="match status" value="1"/>
</dbReference>
<feature type="compositionally biased region" description="Low complexity" evidence="1">
    <location>
        <begin position="135"/>
        <end position="149"/>
    </location>
</feature>
<dbReference type="PANTHER" id="PTHR43396:SF6">
    <property type="entry name" value="ABL201WP"/>
    <property type="match status" value="1"/>
</dbReference>
<name>A0A1D2VHQ4_9ASCO</name>